<organism evidence="1 2">
    <name type="scientific">Parelaphostrongylus tenuis</name>
    <name type="common">Meningeal worm</name>
    <dbReference type="NCBI Taxonomy" id="148309"/>
    <lineage>
        <taxon>Eukaryota</taxon>
        <taxon>Metazoa</taxon>
        <taxon>Ecdysozoa</taxon>
        <taxon>Nematoda</taxon>
        <taxon>Chromadorea</taxon>
        <taxon>Rhabditida</taxon>
        <taxon>Rhabditina</taxon>
        <taxon>Rhabditomorpha</taxon>
        <taxon>Strongyloidea</taxon>
        <taxon>Metastrongylidae</taxon>
        <taxon>Parelaphostrongylus</taxon>
    </lineage>
</organism>
<dbReference type="Proteomes" id="UP001196413">
    <property type="component" value="Unassembled WGS sequence"/>
</dbReference>
<gene>
    <name evidence="1" type="ORF">KIN20_018001</name>
</gene>
<keyword evidence="2" id="KW-1185">Reference proteome</keyword>
<name>A0AAD5QR70_PARTN</name>
<evidence type="ECO:0000313" key="1">
    <source>
        <dbReference type="EMBL" id="KAJ1359307.1"/>
    </source>
</evidence>
<dbReference type="AlphaFoldDB" id="A0AAD5QR70"/>
<reference evidence="1" key="1">
    <citation type="submission" date="2021-06" db="EMBL/GenBank/DDBJ databases">
        <title>Parelaphostrongylus tenuis whole genome reference sequence.</title>
        <authorList>
            <person name="Garwood T.J."/>
            <person name="Larsen P.A."/>
            <person name="Fountain-Jones N.M."/>
            <person name="Garbe J.R."/>
            <person name="Macchietto M.G."/>
            <person name="Kania S.A."/>
            <person name="Gerhold R.W."/>
            <person name="Richards J.E."/>
            <person name="Wolf T.M."/>
        </authorList>
    </citation>
    <scope>NUCLEOTIDE SEQUENCE</scope>
    <source>
        <strain evidence="1">MNPRO001-30</strain>
        <tissue evidence="1">Meninges</tissue>
    </source>
</reference>
<sequence length="88" mass="10051">MASDRDRKAEELFNFSLLHQILDQAVNHAQRHNDDDNDNDNSDVPVPLTSHTFFGCPASTIPPHFIFQAFRSIRTIDYHILITGLMLS</sequence>
<comment type="caution">
    <text evidence="1">The sequence shown here is derived from an EMBL/GenBank/DDBJ whole genome shotgun (WGS) entry which is preliminary data.</text>
</comment>
<accession>A0AAD5QR70</accession>
<dbReference type="EMBL" id="JAHQIW010003596">
    <property type="protein sequence ID" value="KAJ1359307.1"/>
    <property type="molecule type" value="Genomic_DNA"/>
</dbReference>
<proteinExistence type="predicted"/>
<evidence type="ECO:0000313" key="2">
    <source>
        <dbReference type="Proteomes" id="UP001196413"/>
    </source>
</evidence>
<protein>
    <submittedName>
        <fullName evidence="1">Uncharacterized protein</fullName>
    </submittedName>
</protein>